<dbReference type="InterPro" id="IPR002763">
    <property type="entry name" value="DUF72"/>
</dbReference>
<dbReference type="RefSeq" id="WP_096992448.1">
    <property type="nucleotide sequence ID" value="NZ_JBHSII010000001.1"/>
</dbReference>
<accession>A0A240EF23</accession>
<dbReference type="PANTHER" id="PTHR30348:SF9">
    <property type="entry name" value="UPF0759 PROTEIN YECE"/>
    <property type="match status" value="1"/>
</dbReference>
<organism evidence="1 2">
    <name type="scientific">Vibrio thalassae</name>
    <dbReference type="NCBI Taxonomy" id="1243014"/>
    <lineage>
        <taxon>Bacteria</taxon>
        <taxon>Pseudomonadati</taxon>
        <taxon>Pseudomonadota</taxon>
        <taxon>Gammaproteobacteria</taxon>
        <taxon>Vibrionales</taxon>
        <taxon>Vibrionaceae</taxon>
        <taxon>Vibrio</taxon>
    </lineage>
</organism>
<dbReference type="PANTHER" id="PTHR30348">
    <property type="entry name" value="UNCHARACTERIZED PROTEIN YECE"/>
    <property type="match status" value="1"/>
</dbReference>
<gene>
    <name evidence="1" type="ORF">VTH8203_00747</name>
</gene>
<dbReference type="Pfam" id="PF01904">
    <property type="entry name" value="DUF72"/>
    <property type="match status" value="1"/>
</dbReference>
<evidence type="ECO:0000313" key="2">
    <source>
        <dbReference type="Proteomes" id="UP000219336"/>
    </source>
</evidence>
<name>A0A240EF23_9VIBR</name>
<evidence type="ECO:0000313" key="1">
    <source>
        <dbReference type="EMBL" id="SNX47146.1"/>
    </source>
</evidence>
<dbReference type="AlphaFoldDB" id="A0A240EF23"/>
<evidence type="ECO:0008006" key="3">
    <source>
        <dbReference type="Google" id="ProtNLM"/>
    </source>
</evidence>
<dbReference type="SUPFAM" id="SSF117396">
    <property type="entry name" value="TM1631-like"/>
    <property type="match status" value="1"/>
</dbReference>
<sequence>MSELKLRLGLTMWSHSDWQHSFYGKGTKPNERLERYASVFHTVEGNTTFYATPSSATVNSWNHATPDDFRFTFKLPKLITHEQMLTQCRPELTNFLKVMEPLHSKIGMWTIQLPSSFAPEHLASLQSFCQWFPSDMQLGVEVRHLGFFNKSDDERRFNQWLMEQNIDRIIMDSRPVFAAKPDTPAVIDAHEKKPKVPVHAIATAQHPMIRFIGHPDMEQNLRFFNPWKNKLVEWIQQGKQPYVMIHTPDNIQAPELAIKLYDALNQHMATLQTTLSPLNTIPVLRDDQQISMF</sequence>
<dbReference type="Gene3D" id="3.20.20.410">
    <property type="entry name" value="Protein of unknown function UPF0759"/>
    <property type="match status" value="1"/>
</dbReference>
<dbReference type="InterPro" id="IPR036520">
    <property type="entry name" value="UPF0759_sf"/>
</dbReference>
<protein>
    <recommendedName>
        <fullName evidence="3">DUF72 domain-containing protein</fullName>
    </recommendedName>
</protein>
<dbReference type="Proteomes" id="UP000219336">
    <property type="component" value="Unassembled WGS sequence"/>
</dbReference>
<dbReference type="OrthoDB" id="9780310at2"/>
<proteinExistence type="predicted"/>
<keyword evidence="2" id="KW-1185">Reference proteome</keyword>
<reference evidence="2" key="1">
    <citation type="submission" date="2016-06" db="EMBL/GenBank/DDBJ databases">
        <authorList>
            <person name="Rodrigo-Torres L."/>
            <person name="Arahal R.D."/>
            <person name="Lucena T."/>
        </authorList>
    </citation>
    <scope>NUCLEOTIDE SEQUENCE [LARGE SCALE GENOMIC DNA]</scope>
    <source>
        <strain evidence="2">CECT8203</strain>
    </source>
</reference>
<dbReference type="EMBL" id="OANU01000004">
    <property type="protein sequence ID" value="SNX47146.1"/>
    <property type="molecule type" value="Genomic_DNA"/>
</dbReference>